<dbReference type="Pfam" id="PF13783">
    <property type="entry name" value="DUF4177"/>
    <property type="match status" value="1"/>
</dbReference>
<keyword evidence="2" id="KW-1185">Reference proteome</keyword>
<reference evidence="1 2" key="1">
    <citation type="submission" date="2016-10" db="EMBL/GenBank/DDBJ databases">
        <authorList>
            <person name="de Groot N.N."/>
        </authorList>
    </citation>
    <scope>NUCLEOTIDE SEQUENCE [LARGE SCALE GENOMIC DNA]</scope>
    <source>
        <strain evidence="1 2">DSM 24956</strain>
    </source>
</reference>
<dbReference type="AlphaFoldDB" id="A0A1H2Z7X7"/>
<evidence type="ECO:0000313" key="1">
    <source>
        <dbReference type="EMBL" id="SDX13603.1"/>
    </source>
</evidence>
<dbReference type="STRING" id="762486.SAMN05444411_103173"/>
<dbReference type="RefSeq" id="WP_090122380.1">
    <property type="nucleotide sequence ID" value="NZ_FNNJ01000003.1"/>
</dbReference>
<protein>
    <recommendedName>
        <fullName evidence="3">DUF4177 domain-containing protein</fullName>
    </recommendedName>
</protein>
<dbReference type="Proteomes" id="UP000199595">
    <property type="component" value="Unassembled WGS sequence"/>
</dbReference>
<dbReference type="EMBL" id="FNNJ01000003">
    <property type="protein sequence ID" value="SDX13603.1"/>
    <property type="molecule type" value="Genomic_DNA"/>
</dbReference>
<organism evidence="1 2">
    <name type="scientific">Lutibacter oricola</name>
    <dbReference type="NCBI Taxonomy" id="762486"/>
    <lineage>
        <taxon>Bacteria</taxon>
        <taxon>Pseudomonadati</taxon>
        <taxon>Bacteroidota</taxon>
        <taxon>Flavobacteriia</taxon>
        <taxon>Flavobacteriales</taxon>
        <taxon>Flavobacteriaceae</taxon>
        <taxon>Lutibacter</taxon>
    </lineage>
</organism>
<dbReference type="InterPro" id="IPR025234">
    <property type="entry name" value="YjzH-like"/>
</dbReference>
<dbReference type="OrthoDB" id="1202795at2"/>
<evidence type="ECO:0000313" key="2">
    <source>
        <dbReference type="Proteomes" id="UP000199595"/>
    </source>
</evidence>
<accession>A0A1H2Z7X7</accession>
<name>A0A1H2Z7X7_9FLAO</name>
<evidence type="ECO:0008006" key="3">
    <source>
        <dbReference type="Google" id="ProtNLM"/>
    </source>
</evidence>
<proteinExistence type="predicted"/>
<sequence length="57" mass="6582">MYEYKIIKPESIWKTGDAVLEDLFNKHASQGWRVISVAFNQSGHFTKAVLEKNKNRG</sequence>
<gene>
    <name evidence="1" type="ORF">SAMN05444411_103173</name>
</gene>